<dbReference type="Proteomes" id="UP000297447">
    <property type="component" value="Unassembled WGS sequence"/>
</dbReference>
<dbReference type="AlphaFoldDB" id="A0A4R8ZVQ3"/>
<dbReference type="RefSeq" id="WP_134520431.1">
    <property type="nucleotide sequence ID" value="NZ_SOHE01000064.1"/>
</dbReference>
<name>A0A4R8ZVQ3_9MICO</name>
<dbReference type="OrthoDB" id="9885137at2"/>
<organism evidence="2 3">
    <name type="scientific">Cryobacterium frigoriphilum</name>
    <dbReference type="NCBI Taxonomy" id="1259150"/>
    <lineage>
        <taxon>Bacteria</taxon>
        <taxon>Bacillati</taxon>
        <taxon>Actinomycetota</taxon>
        <taxon>Actinomycetes</taxon>
        <taxon>Micrococcales</taxon>
        <taxon>Microbacteriaceae</taxon>
        <taxon>Cryobacterium</taxon>
    </lineage>
</organism>
<evidence type="ECO:0000313" key="3">
    <source>
        <dbReference type="Proteomes" id="UP000297447"/>
    </source>
</evidence>
<accession>A0A4R8ZVQ3</accession>
<feature type="compositionally biased region" description="Basic and acidic residues" evidence="1">
    <location>
        <begin position="22"/>
        <end position="38"/>
    </location>
</feature>
<evidence type="ECO:0000256" key="1">
    <source>
        <dbReference type="SAM" id="MobiDB-lite"/>
    </source>
</evidence>
<dbReference type="EMBL" id="SOHE01000064">
    <property type="protein sequence ID" value="TFD47313.1"/>
    <property type="molecule type" value="Genomic_DNA"/>
</dbReference>
<keyword evidence="3" id="KW-1185">Reference proteome</keyword>
<protein>
    <submittedName>
        <fullName evidence="2">Uncharacterized protein</fullName>
    </submittedName>
</protein>
<sequence>MSHPIQTWFARHVSHPLTDMYARLDEHQQNDLSTDRPSRPTPVDVSWMPMPPSHARNDHSRGR</sequence>
<evidence type="ECO:0000313" key="2">
    <source>
        <dbReference type="EMBL" id="TFD47313.1"/>
    </source>
</evidence>
<feature type="region of interest" description="Disordered" evidence="1">
    <location>
        <begin position="21"/>
        <end position="63"/>
    </location>
</feature>
<reference evidence="2 3" key="1">
    <citation type="submission" date="2019-03" db="EMBL/GenBank/DDBJ databases">
        <title>Genomics of glacier-inhabiting Cryobacterium strains.</title>
        <authorList>
            <person name="Liu Q."/>
            <person name="Xin Y.-H."/>
        </authorList>
    </citation>
    <scope>NUCLEOTIDE SEQUENCE [LARGE SCALE GENOMIC DNA]</scope>
    <source>
        <strain evidence="2 3">Hh14</strain>
    </source>
</reference>
<gene>
    <name evidence="2" type="ORF">E3T55_15320</name>
</gene>
<comment type="caution">
    <text evidence="2">The sequence shown here is derived from an EMBL/GenBank/DDBJ whole genome shotgun (WGS) entry which is preliminary data.</text>
</comment>
<proteinExistence type="predicted"/>